<proteinExistence type="predicted"/>
<dbReference type="Proteomes" id="UP000887565">
    <property type="component" value="Unplaced"/>
</dbReference>
<protein>
    <submittedName>
        <fullName evidence="7">Uncharacterized protein</fullName>
    </submittedName>
</protein>
<dbReference type="GO" id="GO:0022841">
    <property type="term" value="F:potassium ion leak channel activity"/>
    <property type="evidence" value="ECO:0007669"/>
    <property type="project" value="TreeGrafter"/>
</dbReference>
<feature type="transmembrane region" description="Helical" evidence="5">
    <location>
        <begin position="20"/>
        <end position="43"/>
    </location>
</feature>
<name>A0A915KHX2_ROMCU</name>
<comment type="subcellular location">
    <subcellularLocation>
        <location evidence="1">Membrane</location>
        <topology evidence="1">Multi-pass membrane protein</topology>
    </subcellularLocation>
</comment>
<dbReference type="WBParaSite" id="nRc.2.0.1.t38429-RA">
    <property type="protein sequence ID" value="nRc.2.0.1.t38429-RA"/>
    <property type="gene ID" value="nRc.2.0.1.g38429"/>
</dbReference>
<keyword evidence="3 5" id="KW-1133">Transmembrane helix</keyword>
<organism evidence="6 7">
    <name type="scientific">Romanomermis culicivorax</name>
    <name type="common">Nematode worm</name>
    <dbReference type="NCBI Taxonomy" id="13658"/>
    <lineage>
        <taxon>Eukaryota</taxon>
        <taxon>Metazoa</taxon>
        <taxon>Ecdysozoa</taxon>
        <taxon>Nematoda</taxon>
        <taxon>Enoplea</taxon>
        <taxon>Dorylaimia</taxon>
        <taxon>Mermithida</taxon>
        <taxon>Mermithoidea</taxon>
        <taxon>Mermithidae</taxon>
        <taxon>Romanomermis</taxon>
    </lineage>
</organism>
<dbReference type="PANTHER" id="PTHR11003">
    <property type="entry name" value="POTASSIUM CHANNEL, SUBFAMILY K"/>
    <property type="match status" value="1"/>
</dbReference>
<dbReference type="AlphaFoldDB" id="A0A915KHX2"/>
<keyword evidence="4 5" id="KW-0472">Membrane</keyword>
<dbReference type="SUPFAM" id="SSF81324">
    <property type="entry name" value="Voltage-gated potassium channels"/>
    <property type="match status" value="1"/>
</dbReference>
<evidence type="ECO:0000256" key="5">
    <source>
        <dbReference type="SAM" id="Phobius"/>
    </source>
</evidence>
<evidence type="ECO:0000256" key="1">
    <source>
        <dbReference type="ARBA" id="ARBA00004141"/>
    </source>
</evidence>
<keyword evidence="6" id="KW-1185">Reference proteome</keyword>
<dbReference type="GO" id="GO:0015271">
    <property type="term" value="F:outward rectifier potassium channel activity"/>
    <property type="evidence" value="ECO:0007669"/>
    <property type="project" value="TreeGrafter"/>
</dbReference>
<dbReference type="Gene3D" id="1.10.287.70">
    <property type="match status" value="1"/>
</dbReference>
<dbReference type="GO" id="GO:0005886">
    <property type="term" value="C:plasma membrane"/>
    <property type="evidence" value="ECO:0007669"/>
    <property type="project" value="TreeGrafter"/>
</dbReference>
<reference evidence="7" key="1">
    <citation type="submission" date="2022-11" db="UniProtKB">
        <authorList>
            <consortium name="WormBaseParasite"/>
        </authorList>
    </citation>
    <scope>IDENTIFICATION</scope>
</reference>
<evidence type="ECO:0000256" key="4">
    <source>
        <dbReference type="ARBA" id="ARBA00023136"/>
    </source>
</evidence>
<evidence type="ECO:0000313" key="7">
    <source>
        <dbReference type="WBParaSite" id="nRc.2.0.1.t38429-RA"/>
    </source>
</evidence>
<evidence type="ECO:0000313" key="6">
    <source>
        <dbReference type="Proteomes" id="UP000887565"/>
    </source>
</evidence>
<evidence type="ECO:0000256" key="3">
    <source>
        <dbReference type="ARBA" id="ARBA00022989"/>
    </source>
</evidence>
<keyword evidence="2 5" id="KW-0812">Transmembrane</keyword>
<dbReference type="OMA" id="WIRENRR"/>
<sequence>MTSHVSNRRYQKVEKLVRAIKCCIAFLISHVGLCLLVIAYAMLGAVVFRTIESEQELETASWIRENRRRIVDIMWSAAYPLNKLNTHNWYNLSGKAVLNFKQTLLGTISKGYDAKDSLDNSQWSYSGAFLYSLTVSTTIGQNYYVV</sequence>
<accession>A0A915KHX2</accession>
<dbReference type="GO" id="GO:0030322">
    <property type="term" value="P:stabilization of membrane potential"/>
    <property type="evidence" value="ECO:0007669"/>
    <property type="project" value="TreeGrafter"/>
</dbReference>
<dbReference type="InterPro" id="IPR003280">
    <property type="entry name" value="2pore_dom_K_chnl"/>
</dbReference>
<dbReference type="PANTHER" id="PTHR11003:SF352">
    <property type="entry name" value="BCDNA.GH04802-RELATED"/>
    <property type="match status" value="1"/>
</dbReference>
<evidence type="ECO:0000256" key="2">
    <source>
        <dbReference type="ARBA" id="ARBA00022692"/>
    </source>
</evidence>